<keyword evidence="4" id="KW-0732">Signal</keyword>
<dbReference type="STRING" id="589385.SAMN05421504_1011317"/>
<dbReference type="OrthoDB" id="5488434at2"/>
<dbReference type="Pfam" id="PF06722">
    <property type="entry name" value="EryCIII-like_C"/>
    <property type="match status" value="1"/>
</dbReference>
<organism evidence="7 8">
    <name type="scientific">Amycolatopsis xylanica</name>
    <dbReference type="NCBI Taxonomy" id="589385"/>
    <lineage>
        <taxon>Bacteria</taxon>
        <taxon>Bacillati</taxon>
        <taxon>Actinomycetota</taxon>
        <taxon>Actinomycetes</taxon>
        <taxon>Pseudonocardiales</taxon>
        <taxon>Pseudonocardiaceae</taxon>
        <taxon>Amycolatopsis</taxon>
    </lineage>
</organism>
<dbReference type="EMBL" id="FNON01000001">
    <property type="protein sequence ID" value="SDW71235.1"/>
    <property type="molecule type" value="Genomic_DNA"/>
</dbReference>
<dbReference type="GO" id="GO:0016757">
    <property type="term" value="F:glycosyltransferase activity"/>
    <property type="evidence" value="ECO:0007669"/>
    <property type="project" value="UniProtKB-KW"/>
</dbReference>
<feature type="domain" description="Erythromycin biosynthesis protein CIII-like N-terminal" evidence="6">
    <location>
        <begin position="21"/>
        <end position="228"/>
    </location>
</feature>
<dbReference type="SUPFAM" id="SSF53756">
    <property type="entry name" value="UDP-Glycosyltransferase/glycogen phosphorylase"/>
    <property type="match status" value="1"/>
</dbReference>
<gene>
    <name evidence="7" type="ORF">SAMN05421504_1011317</name>
</gene>
<feature type="chain" id="PRO_5011650371" evidence="4">
    <location>
        <begin position="23"/>
        <end position="398"/>
    </location>
</feature>
<dbReference type="PANTHER" id="PTHR48050">
    <property type="entry name" value="STEROL 3-BETA-GLUCOSYLTRANSFERASE"/>
    <property type="match status" value="1"/>
</dbReference>
<dbReference type="Proteomes" id="UP000199515">
    <property type="component" value="Unassembled WGS sequence"/>
</dbReference>
<evidence type="ECO:0000256" key="2">
    <source>
        <dbReference type="ARBA" id="ARBA00022676"/>
    </source>
</evidence>
<evidence type="ECO:0000256" key="3">
    <source>
        <dbReference type="ARBA" id="ARBA00022679"/>
    </source>
</evidence>
<dbReference type="InterPro" id="IPR048284">
    <property type="entry name" value="EryCIII-like_N"/>
</dbReference>
<dbReference type="PANTHER" id="PTHR48050:SF13">
    <property type="entry name" value="STEROL 3-BETA-GLUCOSYLTRANSFERASE UGT80A2"/>
    <property type="match status" value="1"/>
</dbReference>
<keyword evidence="8" id="KW-1185">Reference proteome</keyword>
<keyword evidence="2" id="KW-0328">Glycosyltransferase</keyword>
<feature type="domain" description="Erythromycin biosynthesis protein CIII-like C-terminal" evidence="5">
    <location>
        <begin position="257"/>
        <end position="393"/>
    </location>
</feature>
<accession>A0A1H2VSA7</accession>
<dbReference type="InterPro" id="IPR010610">
    <property type="entry name" value="EryCIII-like_C"/>
</dbReference>
<evidence type="ECO:0000256" key="1">
    <source>
        <dbReference type="ARBA" id="ARBA00006962"/>
    </source>
</evidence>
<proteinExistence type="inferred from homology"/>
<evidence type="ECO:0000259" key="5">
    <source>
        <dbReference type="Pfam" id="PF06722"/>
    </source>
</evidence>
<dbReference type="RefSeq" id="WP_091287593.1">
    <property type="nucleotide sequence ID" value="NZ_FNON01000001.1"/>
</dbReference>
<evidence type="ECO:0000259" key="6">
    <source>
        <dbReference type="Pfam" id="PF21036"/>
    </source>
</evidence>
<dbReference type="InterPro" id="IPR050426">
    <property type="entry name" value="Glycosyltransferase_28"/>
</dbReference>
<feature type="signal peptide" evidence="4">
    <location>
        <begin position="1"/>
        <end position="22"/>
    </location>
</feature>
<reference evidence="7 8" key="1">
    <citation type="submission" date="2016-10" db="EMBL/GenBank/DDBJ databases">
        <authorList>
            <person name="de Groot N.N."/>
        </authorList>
    </citation>
    <scope>NUCLEOTIDE SEQUENCE [LARGE SCALE GENOMIC DNA]</scope>
    <source>
        <strain evidence="7 8">CPCC 202699</strain>
    </source>
</reference>
<name>A0A1H2VSA7_9PSEU</name>
<comment type="similarity">
    <text evidence="1">Belongs to the glycosyltransferase 28 family.</text>
</comment>
<evidence type="ECO:0000256" key="4">
    <source>
        <dbReference type="SAM" id="SignalP"/>
    </source>
</evidence>
<protein>
    <submittedName>
        <fullName evidence="7">Glycosyltransferase/glycosyltransferase</fullName>
    </submittedName>
</protein>
<dbReference type="Pfam" id="PF21036">
    <property type="entry name" value="EryCIII-like_N"/>
    <property type="match status" value="1"/>
</dbReference>
<evidence type="ECO:0000313" key="7">
    <source>
        <dbReference type="EMBL" id="SDW71235.1"/>
    </source>
</evidence>
<evidence type="ECO:0000313" key="8">
    <source>
        <dbReference type="Proteomes" id="UP000199515"/>
    </source>
</evidence>
<keyword evidence="3 7" id="KW-0808">Transferase</keyword>
<sequence>MRVMFTAFVPSHFTMMVPLAWALRAAGHEVVVAGMGDIVAAAQAAGLSTHRIGTDGGFSSHVKPGHMAADGAGEAPPEVPLTAHELAARRPWAQMSRLWPMLVTDLNHLFVDFARGWGADLVVCETDHNGLIAGGVLGVPVVYHRWGPDMLGPLIFEHASVALAEVCGGLGLGGLPVPDLVVDSCPPGLRFSGLPVAESVRFVPFNGVGEVPLWFGERRGPRVVVALGLLGGQTLLPEFVRGVVEGVSAAVAGVGGVEVVLPLGVGAVEGLGVLPRCFRVVEPTPLNLFVGECDLVINHGGAGTALTACAYGIPQLVLPQPHAAPVGCAERVVETGVGLSVPYDTVVEDPSSLVAPIRALLEDPRYRENAAAMAAEMATLPGPDELVPTLEALVRTRG</sequence>
<dbReference type="AlphaFoldDB" id="A0A1H2VSA7"/>
<dbReference type="Gene3D" id="3.40.50.2000">
    <property type="entry name" value="Glycogen Phosphorylase B"/>
    <property type="match status" value="2"/>
</dbReference>